<protein>
    <submittedName>
        <fullName evidence="3">Uncharacterized protein</fullName>
    </submittedName>
</protein>
<keyword evidence="2" id="KW-0812">Transmembrane</keyword>
<dbReference type="AlphaFoldDB" id="A0A0A2TDX5"/>
<organism evidence="3 4">
    <name type="scientific">Pontibacillus yanchengensis Y32</name>
    <dbReference type="NCBI Taxonomy" id="1385514"/>
    <lineage>
        <taxon>Bacteria</taxon>
        <taxon>Bacillati</taxon>
        <taxon>Bacillota</taxon>
        <taxon>Bacilli</taxon>
        <taxon>Bacillales</taxon>
        <taxon>Bacillaceae</taxon>
        <taxon>Pontibacillus</taxon>
    </lineage>
</organism>
<evidence type="ECO:0000313" key="4">
    <source>
        <dbReference type="Proteomes" id="UP000030147"/>
    </source>
</evidence>
<evidence type="ECO:0000313" key="3">
    <source>
        <dbReference type="EMBL" id="KGP74042.1"/>
    </source>
</evidence>
<keyword evidence="2" id="KW-1133">Transmembrane helix</keyword>
<feature type="compositionally biased region" description="Basic and acidic residues" evidence="1">
    <location>
        <begin position="87"/>
        <end position="123"/>
    </location>
</feature>
<feature type="region of interest" description="Disordered" evidence="1">
    <location>
        <begin position="67"/>
        <end position="123"/>
    </location>
</feature>
<keyword evidence="2" id="KW-0472">Membrane</keyword>
<name>A0A0A2TDX5_9BACI</name>
<dbReference type="EMBL" id="AVBF01000006">
    <property type="protein sequence ID" value="KGP74042.1"/>
    <property type="molecule type" value="Genomic_DNA"/>
</dbReference>
<dbReference type="OrthoDB" id="2697477at2"/>
<sequence length="123" mass="14218">MVGTALWNLIFACFGGLLTFFLSQSTNTISTTMIRSTLVFVLFFLVMFVLRWILQFINKAHNVEEDSLVPKNEKGNANQKNQNVEEELSHPQDGEENKREDFSDDEAKQTSEMIRELLKNDDR</sequence>
<feature type="transmembrane region" description="Helical" evidence="2">
    <location>
        <begin position="34"/>
        <end position="54"/>
    </location>
</feature>
<feature type="transmembrane region" description="Helical" evidence="2">
    <location>
        <begin position="6"/>
        <end position="22"/>
    </location>
</feature>
<evidence type="ECO:0000256" key="1">
    <source>
        <dbReference type="SAM" id="MobiDB-lite"/>
    </source>
</evidence>
<evidence type="ECO:0000256" key="2">
    <source>
        <dbReference type="SAM" id="Phobius"/>
    </source>
</evidence>
<reference evidence="3 4" key="1">
    <citation type="journal article" date="2015" name="Stand. Genomic Sci.">
        <title>High quality draft genome sequence of the moderately halophilic bacterium Pontibacillus yanchengensis Y32(T) and comparison among Pontibacillus genomes.</title>
        <authorList>
            <person name="Huang J."/>
            <person name="Qiao Z.X."/>
            <person name="Tang J.W."/>
            <person name="Wang G."/>
        </authorList>
    </citation>
    <scope>NUCLEOTIDE SEQUENCE [LARGE SCALE GENOMIC DNA]</scope>
    <source>
        <strain evidence="3 4">Y32</strain>
    </source>
</reference>
<proteinExistence type="predicted"/>
<dbReference type="Proteomes" id="UP000030147">
    <property type="component" value="Unassembled WGS sequence"/>
</dbReference>
<comment type="caution">
    <text evidence="3">The sequence shown here is derived from an EMBL/GenBank/DDBJ whole genome shotgun (WGS) entry which is preliminary data.</text>
</comment>
<dbReference type="STRING" id="1385514.N782_19110"/>
<dbReference type="eggNOG" id="ENOG5030CE7">
    <property type="taxonomic scope" value="Bacteria"/>
</dbReference>
<gene>
    <name evidence="3" type="ORF">N782_19110</name>
</gene>
<keyword evidence="4" id="KW-1185">Reference proteome</keyword>
<dbReference type="RefSeq" id="WP_036816414.1">
    <property type="nucleotide sequence ID" value="NZ_AVBF01000006.1"/>
</dbReference>
<accession>A0A0A2TDX5</accession>